<keyword evidence="5" id="KW-0804">Transcription</keyword>
<dbReference type="Gene3D" id="1.10.10.60">
    <property type="entry name" value="Homeodomain-like"/>
    <property type="match status" value="1"/>
</dbReference>
<evidence type="ECO:0000256" key="4">
    <source>
        <dbReference type="ARBA" id="ARBA00023159"/>
    </source>
</evidence>
<evidence type="ECO:0000313" key="8">
    <source>
        <dbReference type="EMBL" id="BBJ01453.1"/>
    </source>
</evidence>
<organism evidence="8">
    <name type="scientific">Pseudomonas aeruginosa</name>
    <dbReference type="NCBI Taxonomy" id="287"/>
    <lineage>
        <taxon>Bacteria</taxon>
        <taxon>Pseudomonadati</taxon>
        <taxon>Pseudomonadota</taxon>
        <taxon>Gammaproteobacteria</taxon>
        <taxon>Pseudomonadales</taxon>
        <taxon>Pseudomonadaceae</taxon>
        <taxon>Pseudomonas</taxon>
    </lineage>
</organism>
<keyword evidence="2" id="KW-0805">Transcription regulation</keyword>
<dbReference type="Pfam" id="PF12833">
    <property type="entry name" value="HTH_18"/>
    <property type="match status" value="1"/>
</dbReference>
<dbReference type="PANTHER" id="PTHR46796:SF6">
    <property type="entry name" value="ARAC SUBFAMILY"/>
    <property type="match status" value="1"/>
</dbReference>
<comment type="function">
    <text evidence="6">Regulatory protein of the TOL plasmid xyl operons. XylS activates the xylXYZLTEGFJQKIH operon required for the degradation of toluene, m-xylene and p-xylene.</text>
</comment>
<reference evidence="8" key="1">
    <citation type="journal article" date="2019" name="Genes (Basel)">
        <title>Biphenyl/PCB Degrading bph Genes of Ten Bacterial Strains Isolated from Biphenyl-Contaminated Soil in Kitakyushu, Japan: Comparative and Dynamic Features as Integrative Conjugative Elements (ICEs).</title>
        <authorList>
            <person name="Hirose J."/>
            <person name="Fujihara H."/>
            <person name="Watanabe T."/>
            <person name="Kimura N."/>
            <person name="Suenaga H."/>
            <person name="Futagami T."/>
            <person name="Goto M."/>
            <person name="Suyama A."/>
            <person name="Furukawa K."/>
        </authorList>
    </citation>
    <scope>NUCLEOTIDE SEQUENCE</scope>
    <source>
        <strain evidence="8">KF702</strain>
    </source>
</reference>
<dbReference type="SMART" id="SM00342">
    <property type="entry name" value="HTH_ARAC"/>
    <property type="match status" value="1"/>
</dbReference>
<dbReference type="Pfam" id="PF14525">
    <property type="entry name" value="AraC_binding_2"/>
    <property type="match status" value="1"/>
</dbReference>
<keyword evidence="3" id="KW-0238">DNA-binding</keyword>
<dbReference type="GO" id="GO:0003700">
    <property type="term" value="F:DNA-binding transcription factor activity"/>
    <property type="evidence" value="ECO:0007669"/>
    <property type="project" value="InterPro"/>
</dbReference>
<dbReference type="EMBL" id="LC469608">
    <property type="protein sequence ID" value="BBJ01453.1"/>
    <property type="molecule type" value="Genomic_DNA"/>
</dbReference>
<dbReference type="InterPro" id="IPR035418">
    <property type="entry name" value="AraC-bd_2"/>
</dbReference>
<sequence length="332" mass="37620">MNVCLLNQKSQIFAHTDPYAVSDYVNQYVGSHSIRLLKGRDSKSSLNHRNFGGLDLCRISYGDSVRVTSPGLETCYHLQLLLKGHCLWRGNGLEHYFAPGELLVINPDDRAELTYSEECEKFIVKLPSVIIDSACNELNWQKPSGGIRFPPRHSLQQLNGFINLLGLVCDEAEHNMSMTLVAEHYTKIIATKLLETLSSNVSRKGFVEGNPCFERVVQFIEENVKRSISLEQLAELALMSPRSLYTMFEKHTGTTPMNYIRNRKLECVRACLSNPTTNIRSITEVALDYGFLHLGRFAEKYRSTFGELPSDTLSRHKMKCIDSRESSLSSLF</sequence>
<evidence type="ECO:0000256" key="2">
    <source>
        <dbReference type="ARBA" id="ARBA00023015"/>
    </source>
</evidence>
<protein>
    <submittedName>
        <fullName evidence="8">Bza operon transcriptional activator</fullName>
    </submittedName>
</protein>
<dbReference type="PROSITE" id="PS01124">
    <property type="entry name" value="HTH_ARAC_FAMILY_2"/>
    <property type="match status" value="1"/>
</dbReference>
<evidence type="ECO:0000256" key="6">
    <source>
        <dbReference type="ARBA" id="ARBA00037345"/>
    </source>
</evidence>
<name>A0A6F8P9Z8_PSEAI</name>
<evidence type="ECO:0000256" key="1">
    <source>
        <dbReference type="ARBA" id="ARBA00004496"/>
    </source>
</evidence>
<dbReference type="InterPro" id="IPR009057">
    <property type="entry name" value="Homeodomain-like_sf"/>
</dbReference>
<dbReference type="PROSITE" id="PS00041">
    <property type="entry name" value="HTH_ARAC_FAMILY_1"/>
    <property type="match status" value="1"/>
</dbReference>
<proteinExistence type="predicted"/>
<keyword evidence="4" id="KW-0010">Activator</keyword>
<dbReference type="GO" id="GO:0009893">
    <property type="term" value="P:positive regulation of metabolic process"/>
    <property type="evidence" value="ECO:0007669"/>
    <property type="project" value="UniProtKB-ARBA"/>
</dbReference>
<dbReference type="RefSeq" id="WP_036993437.1">
    <property type="nucleotide sequence ID" value="NZ_BBQK01000057.1"/>
</dbReference>
<comment type="subcellular location">
    <subcellularLocation>
        <location evidence="1">Cytoplasm</location>
    </subcellularLocation>
</comment>
<feature type="domain" description="HTH araC/xylS-type" evidence="7">
    <location>
        <begin position="214"/>
        <end position="315"/>
    </location>
</feature>
<evidence type="ECO:0000259" key="7">
    <source>
        <dbReference type="PROSITE" id="PS01124"/>
    </source>
</evidence>
<dbReference type="InterPro" id="IPR018062">
    <property type="entry name" value="HTH_AraC-typ_CS"/>
</dbReference>
<dbReference type="InterPro" id="IPR018060">
    <property type="entry name" value="HTH_AraC"/>
</dbReference>
<dbReference type="InterPro" id="IPR050204">
    <property type="entry name" value="AraC_XylS_family_regulators"/>
</dbReference>
<evidence type="ECO:0000256" key="5">
    <source>
        <dbReference type="ARBA" id="ARBA00023163"/>
    </source>
</evidence>
<dbReference type="PANTHER" id="PTHR46796">
    <property type="entry name" value="HTH-TYPE TRANSCRIPTIONAL ACTIVATOR RHAS-RELATED"/>
    <property type="match status" value="1"/>
</dbReference>
<dbReference type="AlphaFoldDB" id="A0A6F8P9Z8"/>
<dbReference type="SUPFAM" id="SSF46689">
    <property type="entry name" value="Homeodomain-like"/>
    <property type="match status" value="1"/>
</dbReference>
<accession>A0A6F8P9Z8</accession>
<dbReference type="GO" id="GO:0043565">
    <property type="term" value="F:sequence-specific DNA binding"/>
    <property type="evidence" value="ECO:0007669"/>
    <property type="project" value="InterPro"/>
</dbReference>
<evidence type="ECO:0000256" key="3">
    <source>
        <dbReference type="ARBA" id="ARBA00023125"/>
    </source>
</evidence>
<gene>
    <name evidence="8" type="primary">bzaR</name>
</gene>
<dbReference type="GO" id="GO:0005737">
    <property type="term" value="C:cytoplasm"/>
    <property type="evidence" value="ECO:0007669"/>
    <property type="project" value="UniProtKB-SubCell"/>
</dbReference>